<comment type="subcellular location">
    <subcellularLocation>
        <location evidence="1">Secreted</location>
        <location evidence="1">Cell wall</location>
    </subcellularLocation>
</comment>
<dbReference type="InterPro" id="IPR012334">
    <property type="entry name" value="Pectin_lyas_fold"/>
</dbReference>
<dbReference type="GO" id="GO:0005975">
    <property type="term" value="P:carbohydrate metabolic process"/>
    <property type="evidence" value="ECO:0007669"/>
    <property type="project" value="InterPro"/>
</dbReference>
<reference evidence="10" key="1">
    <citation type="journal article" date="2013" name="Science">
        <title>The Amborella genome and the evolution of flowering plants.</title>
        <authorList>
            <consortium name="Amborella Genome Project"/>
        </authorList>
    </citation>
    <scope>NUCLEOTIDE SEQUENCE [LARGE SCALE GENOMIC DNA]</scope>
</reference>
<evidence type="ECO:0000313" key="10">
    <source>
        <dbReference type="Proteomes" id="UP000017836"/>
    </source>
</evidence>
<evidence type="ECO:0000256" key="3">
    <source>
        <dbReference type="ARBA" id="ARBA00022512"/>
    </source>
</evidence>
<evidence type="ECO:0000256" key="8">
    <source>
        <dbReference type="RuleBase" id="RU361169"/>
    </source>
</evidence>
<keyword evidence="4" id="KW-0964">Secreted</keyword>
<dbReference type="InterPro" id="IPR000743">
    <property type="entry name" value="Glyco_hydro_28"/>
</dbReference>
<dbReference type="STRING" id="13333.U5DBV6"/>
<evidence type="ECO:0000256" key="4">
    <source>
        <dbReference type="ARBA" id="ARBA00022525"/>
    </source>
</evidence>
<keyword evidence="3" id="KW-0134">Cell wall</keyword>
<dbReference type="InterPro" id="IPR011050">
    <property type="entry name" value="Pectin_lyase_fold/virulence"/>
</dbReference>
<dbReference type="Gene3D" id="2.160.20.10">
    <property type="entry name" value="Single-stranded right-handed beta-helix, Pectin lyase-like"/>
    <property type="match status" value="1"/>
</dbReference>
<evidence type="ECO:0000256" key="7">
    <source>
        <dbReference type="ARBA" id="ARBA00023316"/>
    </source>
</evidence>
<keyword evidence="5 8" id="KW-0378">Hydrolase</keyword>
<protein>
    <recommendedName>
        <fullName evidence="11">Pectate lyase domain-containing protein</fullName>
    </recommendedName>
</protein>
<dbReference type="HOGENOM" id="CLU_193252_0_0_1"/>
<evidence type="ECO:0000256" key="6">
    <source>
        <dbReference type="ARBA" id="ARBA00023295"/>
    </source>
</evidence>
<dbReference type="OMA" id="NMENPIM"/>
<proteinExistence type="inferred from homology"/>
<evidence type="ECO:0000256" key="2">
    <source>
        <dbReference type="ARBA" id="ARBA00008834"/>
    </source>
</evidence>
<accession>U5DBV6</accession>
<dbReference type="Gramene" id="ERN19690">
    <property type="protein sequence ID" value="ERN19690"/>
    <property type="gene ID" value="AMTR_s00062p00187930"/>
</dbReference>
<dbReference type="GO" id="GO:0004650">
    <property type="term" value="F:polygalacturonase activity"/>
    <property type="evidence" value="ECO:0007669"/>
    <property type="project" value="InterPro"/>
</dbReference>
<organism evidence="9 10">
    <name type="scientific">Amborella trichopoda</name>
    <dbReference type="NCBI Taxonomy" id="13333"/>
    <lineage>
        <taxon>Eukaryota</taxon>
        <taxon>Viridiplantae</taxon>
        <taxon>Streptophyta</taxon>
        <taxon>Embryophyta</taxon>
        <taxon>Tracheophyta</taxon>
        <taxon>Spermatophyta</taxon>
        <taxon>Magnoliopsida</taxon>
        <taxon>Amborellales</taxon>
        <taxon>Amborellaceae</taxon>
        <taxon>Amborella</taxon>
    </lineage>
</organism>
<dbReference type="SUPFAM" id="SSF51126">
    <property type="entry name" value="Pectin lyase-like"/>
    <property type="match status" value="1"/>
</dbReference>
<comment type="similarity">
    <text evidence="2 8">Belongs to the glycosyl hydrolase 28 family.</text>
</comment>
<keyword evidence="10" id="KW-1185">Reference proteome</keyword>
<sequence length="84" mass="9570">MTAKFVHIYITRSLEHHLDEAGVQDVTVKNVVLHGTTNGLRVKTFAKSNEFVKKIVFDGVVMNNMENPIMIDQNYCPHGHCSYH</sequence>
<dbReference type="GO" id="GO:0071555">
    <property type="term" value="P:cell wall organization"/>
    <property type="evidence" value="ECO:0007669"/>
    <property type="project" value="UniProtKB-KW"/>
</dbReference>
<dbReference type="EMBL" id="KI392068">
    <property type="protein sequence ID" value="ERN19690.1"/>
    <property type="molecule type" value="Genomic_DNA"/>
</dbReference>
<evidence type="ECO:0008006" key="11">
    <source>
        <dbReference type="Google" id="ProtNLM"/>
    </source>
</evidence>
<dbReference type="PANTHER" id="PTHR31375">
    <property type="match status" value="1"/>
</dbReference>
<evidence type="ECO:0000313" key="9">
    <source>
        <dbReference type="EMBL" id="ERN19690.1"/>
    </source>
</evidence>
<keyword evidence="6 8" id="KW-0326">Glycosidase</keyword>
<gene>
    <name evidence="9" type="ORF">AMTR_s00062p00187930</name>
</gene>
<keyword evidence="7" id="KW-0961">Cell wall biogenesis/degradation</keyword>
<dbReference type="AlphaFoldDB" id="U5DBV6"/>
<dbReference type="Pfam" id="PF00295">
    <property type="entry name" value="Glyco_hydro_28"/>
    <property type="match status" value="1"/>
</dbReference>
<dbReference type="Proteomes" id="UP000017836">
    <property type="component" value="Unassembled WGS sequence"/>
</dbReference>
<evidence type="ECO:0000256" key="5">
    <source>
        <dbReference type="ARBA" id="ARBA00022801"/>
    </source>
</evidence>
<name>U5DBV6_AMBTC</name>
<evidence type="ECO:0000256" key="1">
    <source>
        <dbReference type="ARBA" id="ARBA00004191"/>
    </source>
</evidence>